<evidence type="ECO:0000313" key="4">
    <source>
        <dbReference type="EMBL" id="MDT8331947.1"/>
    </source>
</evidence>
<protein>
    <submittedName>
        <fullName evidence="4">Cation transporter</fullName>
    </submittedName>
    <submittedName>
        <fullName evidence="3">Heavy metal transport/detoxification protein</fullName>
    </submittedName>
</protein>
<feature type="domain" description="HMA" evidence="2">
    <location>
        <begin position="1"/>
        <end position="63"/>
    </location>
</feature>
<evidence type="ECO:0000256" key="1">
    <source>
        <dbReference type="ARBA" id="ARBA00022723"/>
    </source>
</evidence>
<dbReference type="EMBL" id="JAVVDO010000020">
    <property type="protein sequence ID" value="MDT8331947.1"/>
    <property type="molecule type" value="Genomic_DNA"/>
</dbReference>
<dbReference type="CDD" id="cd00371">
    <property type="entry name" value="HMA"/>
    <property type="match status" value="1"/>
</dbReference>
<evidence type="ECO:0000313" key="6">
    <source>
        <dbReference type="Proteomes" id="UP001258945"/>
    </source>
</evidence>
<dbReference type="SUPFAM" id="SSF55008">
    <property type="entry name" value="HMA, heavy metal-associated domain"/>
    <property type="match status" value="1"/>
</dbReference>
<dbReference type="RefSeq" id="WP_075799465.1">
    <property type="nucleotide sequence ID" value="NZ_CP015583.1"/>
</dbReference>
<dbReference type="eggNOG" id="COG2608">
    <property type="taxonomic scope" value="Bacteria"/>
</dbReference>
<organism evidence="3 5">
    <name type="scientific">Roseomonas gilardii</name>
    <dbReference type="NCBI Taxonomy" id="257708"/>
    <lineage>
        <taxon>Bacteria</taxon>
        <taxon>Pseudomonadati</taxon>
        <taxon>Pseudomonadota</taxon>
        <taxon>Alphaproteobacteria</taxon>
        <taxon>Acetobacterales</taxon>
        <taxon>Roseomonadaceae</taxon>
        <taxon>Roseomonas</taxon>
    </lineage>
</organism>
<gene>
    <name evidence="3" type="ORF">RGI145_17975</name>
    <name evidence="4" type="ORF">RQ831_12865</name>
</gene>
<dbReference type="InterPro" id="IPR036163">
    <property type="entry name" value="HMA_dom_sf"/>
</dbReference>
<dbReference type="GO" id="GO:0046872">
    <property type="term" value="F:metal ion binding"/>
    <property type="evidence" value="ECO:0007669"/>
    <property type="project" value="UniProtKB-KW"/>
</dbReference>
<dbReference type="AlphaFoldDB" id="A0A1L7AIZ9"/>
<evidence type="ECO:0000313" key="3">
    <source>
        <dbReference type="EMBL" id="APT58711.1"/>
    </source>
</evidence>
<evidence type="ECO:0000313" key="5">
    <source>
        <dbReference type="Proteomes" id="UP000185494"/>
    </source>
</evidence>
<dbReference type="STRING" id="257708.RGI145_17975"/>
<dbReference type="PROSITE" id="PS50846">
    <property type="entry name" value="HMA_2"/>
    <property type="match status" value="1"/>
</dbReference>
<name>A0A1L7AIZ9_9PROT</name>
<reference evidence="4 6" key="2">
    <citation type="journal article" date="2019" name="Microb. Pathog.">
        <title>Comparison of VITEK 2, MALDI-TOF MS, 16S rRNA gene sequencing, and whole-genome sequencing for identification of Roseomonas mucosa.</title>
        <authorList>
            <person name="Rudolph W.W."/>
            <person name="Gunzer F."/>
            <person name="Trauth M."/>
            <person name="Bunk B."/>
            <person name="Bigge R."/>
            <person name="Schrottner P."/>
        </authorList>
    </citation>
    <scope>NUCLEOTIDE SEQUENCE [LARGE SCALE GENOMIC DNA]</scope>
    <source>
        <strain evidence="4 6">DSM 103800</strain>
    </source>
</reference>
<dbReference type="Proteomes" id="UP000185494">
    <property type="component" value="Chromosome 1"/>
</dbReference>
<evidence type="ECO:0000259" key="2">
    <source>
        <dbReference type="PROSITE" id="PS50846"/>
    </source>
</evidence>
<dbReference type="KEGG" id="rgi:RGI145_17975"/>
<accession>A0A1L7AIZ9</accession>
<reference evidence="4" key="3">
    <citation type="submission" date="2023-09" db="EMBL/GenBank/DDBJ databases">
        <authorList>
            <person name="Schober I."/>
            <person name="Bunk B."/>
        </authorList>
    </citation>
    <scope>NUCLEOTIDE SEQUENCE</scope>
    <source>
        <strain evidence="4">DSM 103800</strain>
    </source>
</reference>
<dbReference type="Gene3D" id="3.30.70.100">
    <property type="match status" value="1"/>
</dbReference>
<dbReference type="PROSITE" id="PS01047">
    <property type="entry name" value="HMA_1"/>
    <property type="match status" value="1"/>
</dbReference>
<sequence length="65" mass="6883">MIELTVKGMDCNHCVQAVTEAVKGVDPAAKVEVDLPTGRVRAETEAGRARLAEAIRAEGYEVAEG</sequence>
<dbReference type="InterPro" id="IPR006121">
    <property type="entry name" value="HMA_dom"/>
</dbReference>
<dbReference type="Proteomes" id="UP001258945">
    <property type="component" value="Unassembled WGS sequence"/>
</dbReference>
<dbReference type="InterPro" id="IPR017969">
    <property type="entry name" value="Heavy-metal-associated_CS"/>
</dbReference>
<dbReference type="EMBL" id="CP015583">
    <property type="protein sequence ID" value="APT58711.1"/>
    <property type="molecule type" value="Genomic_DNA"/>
</dbReference>
<keyword evidence="6" id="KW-1185">Reference proteome</keyword>
<dbReference type="Pfam" id="PF00403">
    <property type="entry name" value="HMA"/>
    <property type="match status" value="1"/>
</dbReference>
<keyword evidence="1" id="KW-0479">Metal-binding</keyword>
<proteinExistence type="predicted"/>
<reference evidence="3 5" key="1">
    <citation type="submission" date="2016-05" db="EMBL/GenBank/DDBJ databases">
        <title>Complete Genome and Methylome Analysis of Psychrotrophic Bacterial Isolates from Antarctic Lake Untersee.</title>
        <authorList>
            <person name="Fomenkov A."/>
            <person name="Akimov V.N."/>
            <person name="Vasilyeva L.V."/>
            <person name="Andersen D."/>
            <person name="Vincze T."/>
            <person name="Roberts R.J."/>
        </authorList>
    </citation>
    <scope>NUCLEOTIDE SEQUENCE [LARGE SCALE GENOMIC DNA]</scope>
    <source>
        <strain evidence="3 5">U14-5</strain>
    </source>
</reference>